<evidence type="ECO:0000313" key="2">
    <source>
        <dbReference type="EMBL" id="TKW01151.1"/>
    </source>
</evidence>
<feature type="compositionally biased region" description="Basic and acidic residues" evidence="1">
    <location>
        <begin position="39"/>
        <end position="48"/>
    </location>
</feature>
<proteinExistence type="predicted"/>
<dbReference type="Proteomes" id="UP000298652">
    <property type="component" value="Chromosome 8"/>
</dbReference>
<feature type="region of interest" description="Disordered" evidence="1">
    <location>
        <begin position="1"/>
        <end position="66"/>
    </location>
</feature>
<evidence type="ECO:0000313" key="3">
    <source>
        <dbReference type="Proteomes" id="UP000298652"/>
    </source>
</evidence>
<protein>
    <submittedName>
        <fullName evidence="2">Uncharacterized protein</fullName>
    </submittedName>
</protein>
<dbReference type="EMBL" id="CM016559">
    <property type="protein sequence ID" value="TKW01151.1"/>
    <property type="molecule type" value="Genomic_DNA"/>
</dbReference>
<name>A0A4U6TFT8_SETVI</name>
<sequence>MPSSEPPPPETSISSRRTRAQSHRRRGVDREDGYDDDRADPLNREHRSAWAAPRLPATPRHGRNPSRVECLAIEPSPSWGQITCNRATSHQGTVLRRRG</sequence>
<reference evidence="2" key="1">
    <citation type="submission" date="2019-03" db="EMBL/GenBank/DDBJ databases">
        <title>WGS assembly of Setaria viridis.</title>
        <authorList>
            <person name="Huang P."/>
            <person name="Jenkins J."/>
            <person name="Grimwood J."/>
            <person name="Barry K."/>
            <person name="Healey A."/>
            <person name="Mamidi S."/>
            <person name="Sreedasyam A."/>
            <person name="Shu S."/>
            <person name="Feldman M."/>
            <person name="Wu J."/>
            <person name="Yu Y."/>
            <person name="Chen C."/>
            <person name="Johnson J."/>
            <person name="Rokhsar D."/>
            <person name="Baxter I."/>
            <person name="Schmutz J."/>
            <person name="Brutnell T."/>
            <person name="Kellogg E."/>
        </authorList>
    </citation>
    <scope>NUCLEOTIDE SEQUENCE [LARGE SCALE GENOMIC DNA]</scope>
</reference>
<accession>A0A4U6TFT8</accession>
<keyword evidence="3" id="KW-1185">Reference proteome</keyword>
<organism evidence="2 3">
    <name type="scientific">Setaria viridis</name>
    <name type="common">Green bristlegrass</name>
    <name type="synonym">Setaria italica subsp. viridis</name>
    <dbReference type="NCBI Taxonomy" id="4556"/>
    <lineage>
        <taxon>Eukaryota</taxon>
        <taxon>Viridiplantae</taxon>
        <taxon>Streptophyta</taxon>
        <taxon>Embryophyta</taxon>
        <taxon>Tracheophyta</taxon>
        <taxon>Spermatophyta</taxon>
        <taxon>Magnoliopsida</taxon>
        <taxon>Liliopsida</taxon>
        <taxon>Poales</taxon>
        <taxon>Poaceae</taxon>
        <taxon>PACMAD clade</taxon>
        <taxon>Panicoideae</taxon>
        <taxon>Panicodae</taxon>
        <taxon>Paniceae</taxon>
        <taxon>Cenchrinae</taxon>
        <taxon>Setaria</taxon>
    </lineage>
</organism>
<feature type="compositionally biased region" description="Basic residues" evidence="1">
    <location>
        <begin position="16"/>
        <end position="27"/>
    </location>
</feature>
<feature type="compositionally biased region" description="Pro residues" evidence="1">
    <location>
        <begin position="1"/>
        <end position="10"/>
    </location>
</feature>
<dbReference type="AlphaFoldDB" id="A0A4U6TFT8"/>
<gene>
    <name evidence="2" type="ORF">SEVIR_8G160250v2</name>
</gene>
<dbReference type="Gramene" id="TKW01151">
    <property type="protein sequence ID" value="TKW01151"/>
    <property type="gene ID" value="SEVIR_8G160250v2"/>
</dbReference>
<evidence type="ECO:0000256" key="1">
    <source>
        <dbReference type="SAM" id="MobiDB-lite"/>
    </source>
</evidence>